<name>A0AA36EJL1_LACSI</name>
<evidence type="ECO:0000313" key="2">
    <source>
        <dbReference type="Proteomes" id="UP001177003"/>
    </source>
</evidence>
<protein>
    <submittedName>
        <fullName evidence="1">Uncharacterized protein</fullName>
    </submittedName>
</protein>
<reference evidence="1" key="1">
    <citation type="submission" date="2023-04" db="EMBL/GenBank/DDBJ databases">
        <authorList>
            <person name="Vijverberg K."/>
            <person name="Xiong W."/>
            <person name="Schranz E."/>
        </authorList>
    </citation>
    <scope>NUCLEOTIDE SEQUENCE</scope>
</reference>
<dbReference type="Proteomes" id="UP001177003">
    <property type="component" value="Chromosome 8"/>
</dbReference>
<evidence type="ECO:0000313" key="1">
    <source>
        <dbReference type="EMBL" id="CAI9298107.1"/>
    </source>
</evidence>
<accession>A0AA36EJL1</accession>
<sequence length="112" mass="12442">MTVPKFVVDDATILPMVTQTSDLMLKLVDHMHQLLIQYLALMDCTQTGILPPKATSNGIEGKWVLKRTKKPAMKPSESKTTQPTKELIVETVEPIAEKVPIEIIASIEETLT</sequence>
<keyword evidence="2" id="KW-1185">Reference proteome</keyword>
<gene>
    <name evidence="1" type="ORF">LSALG_LOCUS36884</name>
</gene>
<dbReference type="EMBL" id="OX465084">
    <property type="protein sequence ID" value="CAI9298107.1"/>
    <property type="molecule type" value="Genomic_DNA"/>
</dbReference>
<proteinExistence type="predicted"/>
<dbReference type="AlphaFoldDB" id="A0AA36EJL1"/>
<organism evidence="1 2">
    <name type="scientific">Lactuca saligna</name>
    <name type="common">Willowleaf lettuce</name>
    <dbReference type="NCBI Taxonomy" id="75948"/>
    <lineage>
        <taxon>Eukaryota</taxon>
        <taxon>Viridiplantae</taxon>
        <taxon>Streptophyta</taxon>
        <taxon>Embryophyta</taxon>
        <taxon>Tracheophyta</taxon>
        <taxon>Spermatophyta</taxon>
        <taxon>Magnoliopsida</taxon>
        <taxon>eudicotyledons</taxon>
        <taxon>Gunneridae</taxon>
        <taxon>Pentapetalae</taxon>
        <taxon>asterids</taxon>
        <taxon>campanulids</taxon>
        <taxon>Asterales</taxon>
        <taxon>Asteraceae</taxon>
        <taxon>Cichorioideae</taxon>
        <taxon>Cichorieae</taxon>
        <taxon>Lactucinae</taxon>
        <taxon>Lactuca</taxon>
    </lineage>
</organism>